<evidence type="ECO:0000313" key="1">
    <source>
        <dbReference type="EMBL" id="RHC67963.1"/>
    </source>
</evidence>
<dbReference type="InterPro" id="IPR021352">
    <property type="entry name" value="DUF2971"/>
</dbReference>
<organism evidence="1 2">
    <name type="scientific">Anaerobutyricum hallii</name>
    <dbReference type="NCBI Taxonomy" id="39488"/>
    <lineage>
        <taxon>Bacteria</taxon>
        <taxon>Bacillati</taxon>
        <taxon>Bacillota</taxon>
        <taxon>Clostridia</taxon>
        <taxon>Lachnospirales</taxon>
        <taxon>Lachnospiraceae</taxon>
        <taxon>Anaerobutyricum</taxon>
    </lineage>
</organism>
<comment type="caution">
    <text evidence="1">The sequence shown here is derived from an EMBL/GenBank/DDBJ whole genome shotgun (WGS) entry which is preliminary data.</text>
</comment>
<reference evidence="1 2" key="1">
    <citation type="submission" date="2018-08" db="EMBL/GenBank/DDBJ databases">
        <title>A genome reference for cultivated species of the human gut microbiota.</title>
        <authorList>
            <person name="Zou Y."/>
            <person name="Xue W."/>
            <person name="Luo G."/>
        </authorList>
    </citation>
    <scope>NUCLEOTIDE SEQUENCE [LARGE SCALE GENOMIC DNA]</scope>
    <source>
        <strain evidence="1 2">AM34-3LB</strain>
    </source>
</reference>
<gene>
    <name evidence="1" type="ORF">DW833_00165</name>
</gene>
<sequence length="275" mass="31473">MTDNIDFLYHYTNIETLALILSNHTFRFRSLDQMDDLQEKETSDLKNVGQFCFISSWTDDSTESIPMWNMYSSLHSGVRIKLATNPFKKYANTPDSIQAVSKSPVTDNSNGNYIKSIITVADMIAKKYICPGGMSNNILHKVVYTSNPDELYPKLVSQNEDEYTIAFGSLGKYKNIHWQFQREWRYILQIFPLDIDQNPDQLNTSAQIMITKILQGLEKQPFSYYDLTLDDTAYSNMEITLSPKISPGNRLIVNTLIEKYNPSATVRDSSLLGLI</sequence>
<accession>A0A414B985</accession>
<proteinExistence type="predicted"/>
<evidence type="ECO:0000313" key="2">
    <source>
        <dbReference type="Proteomes" id="UP000284621"/>
    </source>
</evidence>
<dbReference type="EMBL" id="QSID01000001">
    <property type="protein sequence ID" value="RHC67963.1"/>
    <property type="molecule type" value="Genomic_DNA"/>
</dbReference>
<dbReference type="Proteomes" id="UP000284621">
    <property type="component" value="Unassembled WGS sequence"/>
</dbReference>
<protein>
    <submittedName>
        <fullName evidence="1">DUF2971 domain-containing protein</fullName>
    </submittedName>
</protein>
<dbReference type="Pfam" id="PF11185">
    <property type="entry name" value="DUF2971"/>
    <property type="match status" value="1"/>
</dbReference>
<dbReference type="AlphaFoldDB" id="A0A414B985"/>
<dbReference type="RefSeq" id="WP_118380266.1">
    <property type="nucleotide sequence ID" value="NZ_CABJFJ010000001.1"/>
</dbReference>
<keyword evidence="2" id="KW-1185">Reference proteome</keyword>
<name>A0A414B985_9FIRM</name>